<protein>
    <submittedName>
        <fullName evidence="1">Uncharacterized protein</fullName>
    </submittedName>
</protein>
<evidence type="ECO:0000313" key="1">
    <source>
        <dbReference type="EMBL" id="PWA15748.1"/>
    </source>
</evidence>
<dbReference type="AlphaFoldDB" id="A0A315UXB9"/>
<proteinExistence type="predicted"/>
<dbReference type="Proteomes" id="UP000250572">
    <property type="component" value="Unassembled WGS sequence"/>
</dbReference>
<sequence>GADCFRGVGTPAKQGFVSDKLKQRLIEALHAGAAAYMRFFLSKKTPKNYKTRVLCPRDVADTHDTRFLSLSRPSITTTTTTIIIIISSSSLQIGSGGDSSQVLKLVRRQRERGRKIP</sequence>
<evidence type="ECO:0000313" key="2">
    <source>
        <dbReference type="Proteomes" id="UP000250572"/>
    </source>
</evidence>
<keyword evidence="2" id="KW-1185">Reference proteome</keyword>
<comment type="caution">
    <text evidence="1">The sequence shown here is derived from an EMBL/GenBank/DDBJ whole genome shotgun (WGS) entry which is preliminary data.</text>
</comment>
<dbReference type="EMBL" id="NHOQ01002573">
    <property type="protein sequence ID" value="PWA15748.1"/>
    <property type="molecule type" value="Genomic_DNA"/>
</dbReference>
<name>A0A315UXB9_GAMAF</name>
<reference evidence="1 2" key="1">
    <citation type="journal article" date="2018" name="G3 (Bethesda)">
        <title>A High-Quality Reference Genome for the Invasive Mosquitofish Gambusia affinis Using a Chicago Library.</title>
        <authorList>
            <person name="Hoffberg S.L."/>
            <person name="Troendle N.J."/>
            <person name="Glenn T.C."/>
            <person name="Mahmud O."/>
            <person name="Louha S."/>
            <person name="Chalopin D."/>
            <person name="Bennetzen J.L."/>
            <person name="Mauricio R."/>
        </authorList>
    </citation>
    <scope>NUCLEOTIDE SEQUENCE [LARGE SCALE GENOMIC DNA]</scope>
    <source>
        <strain evidence="1">NE01/NJP1002.9</strain>
        <tissue evidence="1">Muscle</tissue>
    </source>
</reference>
<organism evidence="1 2">
    <name type="scientific">Gambusia affinis</name>
    <name type="common">Western mosquitofish</name>
    <name type="synonym">Heterandria affinis</name>
    <dbReference type="NCBI Taxonomy" id="33528"/>
    <lineage>
        <taxon>Eukaryota</taxon>
        <taxon>Metazoa</taxon>
        <taxon>Chordata</taxon>
        <taxon>Craniata</taxon>
        <taxon>Vertebrata</taxon>
        <taxon>Euteleostomi</taxon>
        <taxon>Actinopterygii</taxon>
        <taxon>Neopterygii</taxon>
        <taxon>Teleostei</taxon>
        <taxon>Neoteleostei</taxon>
        <taxon>Acanthomorphata</taxon>
        <taxon>Ovalentaria</taxon>
        <taxon>Atherinomorphae</taxon>
        <taxon>Cyprinodontiformes</taxon>
        <taxon>Poeciliidae</taxon>
        <taxon>Poeciliinae</taxon>
        <taxon>Gambusia</taxon>
    </lineage>
</organism>
<gene>
    <name evidence="1" type="ORF">CCH79_00008935</name>
</gene>
<accession>A0A315UXB9</accession>
<feature type="non-terminal residue" evidence="1">
    <location>
        <position position="1"/>
    </location>
</feature>
<feature type="non-terminal residue" evidence="1">
    <location>
        <position position="117"/>
    </location>
</feature>